<comment type="caution">
    <text evidence="1">The sequence shown here is derived from an EMBL/GenBank/DDBJ whole genome shotgun (WGS) entry which is preliminary data.</text>
</comment>
<organism evidence="1 2">
    <name type="scientific">Oribacterium sinus</name>
    <dbReference type="NCBI Taxonomy" id="237576"/>
    <lineage>
        <taxon>Bacteria</taxon>
        <taxon>Bacillati</taxon>
        <taxon>Bacillota</taxon>
        <taxon>Clostridia</taxon>
        <taxon>Lachnospirales</taxon>
        <taxon>Lachnospiraceae</taxon>
        <taxon>Oribacterium</taxon>
    </lineage>
</organism>
<name>A0A930DLN4_9FIRM</name>
<gene>
    <name evidence="1" type="ORF">HXM90_08600</name>
</gene>
<dbReference type="Proteomes" id="UP000775770">
    <property type="component" value="Unassembled WGS sequence"/>
</dbReference>
<proteinExistence type="predicted"/>
<accession>A0A930DLN4</accession>
<sequence length="46" mass="5147">MKIAIMGYGTIGSGVKEVLDMNRAQIEKKGGENIEIKYILARKEHI</sequence>
<dbReference type="Gene3D" id="3.40.50.720">
    <property type="entry name" value="NAD(P)-binding Rossmann-like Domain"/>
    <property type="match status" value="1"/>
</dbReference>
<protein>
    <submittedName>
        <fullName evidence="1">Homoserine dehydrogenase</fullName>
    </submittedName>
</protein>
<dbReference type="InterPro" id="IPR036291">
    <property type="entry name" value="NAD(P)-bd_dom_sf"/>
</dbReference>
<evidence type="ECO:0000313" key="1">
    <source>
        <dbReference type="EMBL" id="MBF1273456.1"/>
    </source>
</evidence>
<dbReference type="AlphaFoldDB" id="A0A930DLN4"/>
<dbReference type="SUPFAM" id="SSF51735">
    <property type="entry name" value="NAD(P)-binding Rossmann-fold domains"/>
    <property type="match status" value="1"/>
</dbReference>
<reference evidence="1" key="1">
    <citation type="submission" date="2020-04" db="EMBL/GenBank/DDBJ databases">
        <title>Deep metagenomics examines the oral microbiome during advanced dental caries in children, revealing novel taxa and co-occurrences with host molecules.</title>
        <authorList>
            <person name="Baker J.L."/>
            <person name="Morton J.T."/>
            <person name="Dinis M."/>
            <person name="Alvarez R."/>
            <person name="Tran N.C."/>
            <person name="Knight R."/>
            <person name="Edlund A."/>
        </authorList>
    </citation>
    <scope>NUCLEOTIDE SEQUENCE</scope>
    <source>
        <strain evidence="1">JCVI_38_bin.19</strain>
    </source>
</reference>
<evidence type="ECO:0000313" key="2">
    <source>
        <dbReference type="Proteomes" id="UP000775770"/>
    </source>
</evidence>
<feature type="non-terminal residue" evidence="1">
    <location>
        <position position="46"/>
    </location>
</feature>
<dbReference type="EMBL" id="JABZRA010000150">
    <property type="protein sequence ID" value="MBF1273456.1"/>
    <property type="molecule type" value="Genomic_DNA"/>
</dbReference>